<dbReference type="InterPro" id="IPR045389">
    <property type="entry name" value="DUF6522"/>
</dbReference>
<dbReference type="eggNOG" id="ENOG5032Y8V">
    <property type="taxonomic scope" value="Bacteria"/>
</dbReference>
<evidence type="ECO:0000313" key="2">
    <source>
        <dbReference type="EMBL" id="REG38488.1"/>
    </source>
</evidence>
<evidence type="ECO:0000313" key="1">
    <source>
        <dbReference type="EMBL" id="REF72171.1"/>
    </source>
</evidence>
<accession>A0A099FI78</accession>
<dbReference type="Proteomes" id="UP000256794">
    <property type="component" value="Unassembled WGS sequence"/>
</dbReference>
<reference evidence="3 4" key="1">
    <citation type="submission" date="2018-08" db="EMBL/GenBank/DDBJ databases">
        <title>Genomic Encyclopedia of Archaeal and Bacterial Type Strains, Phase II (KMG-II): from individual species to whole genera.</title>
        <authorList>
            <person name="Goeker M."/>
        </authorList>
    </citation>
    <scope>NUCLEOTIDE SEQUENCE [LARGE SCALE GENOMIC DNA]</scope>
    <source>
        <strain evidence="1 4">DSM 17099</strain>
        <strain evidence="2 3">DSM 582</strain>
    </source>
</reference>
<name>A0A099FI78_PARVE</name>
<dbReference type="AlphaFoldDB" id="A0A099FI78"/>
<evidence type="ECO:0000313" key="3">
    <source>
        <dbReference type="Proteomes" id="UP000256794"/>
    </source>
</evidence>
<gene>
    <name evidence="2" type="ORF">ATH84_103054</name>
    <name evidence="1" type="ORF">BDD41_0638</name>
</gene>
<sequence length="90" mass="10033">MTRIDLTEQGFIVEAQELAAAFGVEPGQVPELMRANRITTRCETGEGEDAGRHRLTFFFRNQALRLTVDAEGTILKRARFDVPARNAGAR</sequence>
<comment type="caution">
    <text evidence="1">The sequence shown here is derived from an EMBL/GenBank/DDBJ whole genome shotgun (WGS) entry which is preliminary data.</text>
</comment>
<proteinExistence type="predicted"/>
<dbReference type="Proteomes" id="UP000256941">
    <property type="component" value="Unassembled WGS sequence"/>
</dbReference>
<dbReference type="Pfam" id="PF20132">
    <property type="entry name" value="DUF6522"/>
    <property type="match status" value="1"/>
</dbReference>
<dbReference type="RefSeq" id="WP_036756589.1">
    <property type="nucleotide sequence ID" value="NZ_CP035287.1"/>
</dbReference>
<organism evidence="1 4">
    <name type="scientific">Paracoccus versutus</name>
    <name type="common">Thiobacillus versutus</name>
    <dbReference type="NCBI Taxonomy" id="34007"/>
    <lineage>
        <taxon>Bacteria</taxon>
        <taxon>Pseudomonadati</taxon>
        <taxon>Pseudomonadota</taxon>
        <taxon>Alphaproteobacteria</taxon>
        <taxon>Rhodobacterales</taxon>
        <taxon>Paracoccaceae</taxon>
        <taxon>Paracoccus</taxon>
    </lineage>
</organism>
<accession>A0A3D9XR55</accession>
<keyword evidence="3" id="KW-1185">Reference proteome</keyword>
<dbReference type="EMBL" id="QTUJ01000001">
    <property type="protein sequence ID" value="REF72171.1"/>
    <property type="molecule type" value="Genomic_DNA"/>
</dbReference>
<dbReference type="OrthoDB" id="8238457at2"/>
<dbReference type="EMBL" id="QUMX01000030">
    <property type="protein sequence ID" value="REG38488.1"/>
    <property type="molecule type" value="Genomic_DNA"/>
</dbReference>
<evidence type="ECO:0000313" key="4">
    <source>
        <dbReference type="Proteomes" id="UP000256941"/>
    </source>
</evidence>
<protein>
    <submittedName>
        <fullName evidence="1">Uncharacterized protein</fullName>
    </submittedName>
</protein>